<organism evidence="1">
    <name type="scientific">marine sediment metagenome</name>
    <dbReference type="NCBI Taxonomy" id="412755"/>
    <lineage>
        <taxon>unclassified sequences</taxon>
        <taxon>metagenomes</taxon>
        <taxon>ecological metagenomes</taxon>
    </lineage>
</organism>
<reference evidence="1" key="1">
    <citation type="journal article" date="2014" name="Front. Microbiol.">
        <title>High frequency of phylogenetically diverse reductive dehalogenase-homologous genes in deep subseafloor sedimentary metagenomes.</title>
        <authorList>
            <person name="Kawai M."/>
            <person name="Futagami T."/>
            <person name="Toyoda A."/>
            <person name="Takaki Y."/>
            <person name="Nishi S."/>
            <person name="Hori S."/>
            <person name="Arai W."/>
            <person name="Tsubouchi T."/>
            <person name="Morono Y."/>
            <person name="Uchiyama I."/>
            <person name="Ito T."/>
            <person name="Fujiyama A."/>
            <person name="Inagaki F."/>
            <person name="Takami H."/>
        </authorList>
    </citation>
    <scope>NUCLEOTIDE SEQUENCE</scope>
    <source>
        <strain evidence="1">Expedition CK06-06</strain>
    </source>
</reference>
<accession>X1HVE0</accession>
<sequence>MITIKISKRVKVQKYKGNGLRIYLYLKFIKKWISIKLTEREIQLLLYIIKLKKEWQ</sequence>
<name>X1HVE0_9ZZZZ</name>
<evidence type="ECO:0000313" key="1">
    <source>
        <dbReference type="EMBL" id="GAH49268.1"/>
    </source>
</evidence>
<comment type="caution">
    <text evidence="1">The sequence shown here is derived from an EMBL/GenBank/DDBJ whole genome shotgun (WGS) entry which is preliminary data.</text>
</comment>
<dbReference type="EMBL" id="BARU01017818">
    <property type="protein sequence ID" value="GAH49268.1"/>
    <property type="molecule type" value="Genomic_DNA"/>
</dbReference>
<protein>
    <submittedName>
        <fullName evidence="1">Uncharacterized protein</fullName>
    </submittedName>
</protein>
<gene>
    <name evidence="1" type="ORF">S03H2_29508</name>
</gene>
<proteinExistence type="predicted"/>
<dbReference type="AlphaFoldDB" id="X1HVE0"/>